<accession>A0ABP8TA33</accession>
<comment type="caution">
    <text evidence="1">The sequence shown here is derived from an EMBL/GenBank/DDBJ whole genome shotgun (WGS) entry which is preliminary data.</text>
</comment>
<reference evidence="2" key="1">
    <citation type="journal article" date="2019" name="Int. J. Syst. Evol. Microbiol.">
        <title>The Global Catalogue of Microorganisms (GCM) 10K type strain sequencing project: providing services to taxonomists for standard genome sequencing and annotation.</title>
        <authorList>
            <consortium name="The Broad Institute Genomics Platform"/>
            <consortium name="The Broad Institute Genome Sequencing Center for Infectious Disease"/>
            <person name="Wu L."/>
            <person name="Ma J."/>
        </authorList>
    </citation>
    <scope>NUCLEOTIDE SEQUENCE [LARGE SCALE GENOMIC DNA]</scope>
    <source>
        <strain evidence="2">JCM 17938</strain>
    </source>
</reference>
<evidence type="ECO:0000313" key="2">
    <source>
        <dbReference type="Proteomes" id="UP001500212"/>
    </source>
</evidence>
<gene>
    <name evidence="1" type="ORF">GCM10023195_06540</name>
</gene>
<evidence type="ECO:0000313" key="1">
    <source>
        <dbReference type="EMBL" id="GAA4602225.1"/>
    </source>
</evidence>
<evidence type="ECO:0008006" key="3">
    <source>
        <dbReference type="Google" id="ProtNLM"/>
    </source>
</evidence>
<protein>
    <recommendedName>
        <fullName evidence="3">GNAT family N-acetyltransferase</fullName>
    </recommendedName>
</protein>
<dbReference type="RefSeq" id="WP_345347947.1">
    <property type="nucleotide sequence ID" value="NZ_BAABHJ010000002.1"/>
</dbReference>
<sequence>MITYDGLHLEDDAILANRDVTSPITLVAAPEDETVLREVRKYRTHEIEDVHEHDEYREFLEKALKPLGLYSADFLPSSASSCYKVTFRDEAVAIFRLTPVAPDSVFHRTIPGASGKKILQVNNVAVEQTYQGDLLLGIILKNCALLSHAKGFDFVAGLVRHEVLPLFVDFGTLPVRHEPLHLLGDSAICDYVTYFRTDRREHIDYALARSYHYFHRKVTMKRIAADVKRSALRATDEFGSV</sequence>
<keyword evidence="2" id="KW-1185">Reference proteome</keyword>
<organism evidence="1 2">
    <name type="scientific">Actinoallomurus liliacearum</name>
    <dbReference type="NCBI Taxonomy" id="1080073"/>
    <lineage>
        <taxon>Bacteria</taxon>
        <taxon>Bacillati</taxon>
        <taxon>Actinomycetota</taxon>
        <taxon>Actinomycetes</taxon>
        <taxon>Streptosporangiales</taxon>
        <taxon>Thermomonosporaceae</taxon>
        <taxon>Actinoallomurus</taxon>
    </lineage>
</organism>
<proteinExistence type="predicted"/>
<dbReference type="Proteomes" id="UP001500212">
    <property type="component" value="Unassembled WGS sequence"/>
</dbReference>
<dbReference type="EMBL" id="BAABHJ010000002">
    <property type="protein sequence ID" value="GAA4602225.1"/>
    <property type="molecule type" value="Genomic_DNA"/>
</dbReference>
<name>A0ABP8TA33_9ACTN</name>